<comment type="caution">
    <text evidence="2">The sequence shown here is derived from an EMBL/GenBank/DDBJ whole genome shotgun (WGS) entry which is preliminary data.</text>
</comment>
<protein>
    <submittedName>
        <fullName evidence="2">Quercetin dioxygenase-like cupin family protein</fullName>
    </submittedName>
</protein>
<name>A0A7W7VFK2_9PSEU</name>
<keyword evidence="2" id="KW-0223">Dioxygenase</keyword>
<dbReference type="InterPro" id="IPR011008">
    <property type="entry name" value="Dimeric_a/b-barrel"/>
</dbReference>
<organism evidence="2 3">
    <name type="scientific">Actinophytocola algeriensis</name>
    <dbReference type="NCBI Taxonomy" id="1768010"/>
    <lineage>
        <taxon>Bacteria</taxon>
        <taxon>Bacillati</taxon>
        <taxon>Actinomycetota</taxon>
        <taxon>Actinomycetes</taxon>
        <taxon>Pseudonocardiales</taxon>
        <taxon>Pseudonocardiaceae</taxon>
    </lineage>
</organism>
<dbReference type="Proteomes" id="UP000520767">
    <property type="component" value="Unassembled WGS sequence"/>
</dbReference>
<dbReference type="RefSeq" id="WP_184812587.1">
    <property type="nucleotide sequence ID" value="NZ_JACHJQ010000005.1"/>
</dbReference>
<dbReference type="PANTHER" id="PTHR36440:SF1">
    <property type="entry name" value="PUTATIVE (AFU_ORTHOLOGUE AFUA_8G07350)-RELATED"/>
    <property type="match status" value="1"/>
</dbReference>
<dbReference type="InterPro" id="IPR053146">
    <property type="entry name" value="QDO-like"/>
</dbReference>
<dbReference type="Pfam" id="PF07883">
    <property type="entry name" value="Cupin_2"/>
    <property type="match status" value="1"/>
</dbReference>
<dbReference type="InterPro" id="IPR011051">
    <property type="entry name" value="RmlC_Cupin_sf"/>
</dbReference>
<dbReference type="GO" id="GO:0051213">
    <property type="term" value="F:dioxygenase activity"/>
    <property type="evidence" value="ECO:0007669"/>
    <property type="project" value="UniProtKB-KW"/>
</dbReference>
<dbReference type="PANTHER" id="PTHR36440">
    <property type="entry name" value="PUTATIVE (AFU_ORTHOLOGUE AFUA_8G07350)-RELATED"/>
    <property type="match status" value="1"/>
</dbReference>
<gene>
    <name evidence="2" type="ORF">FHR82_004680</name>
</gene>
<dbReference type="AlphaFoldDB" id="A0A7W7VFK2"/>
<accession>A0A7W7VFK2</accession>
<dbReference type="InterPro" id="IPR013096">
    <property type="entry name" value="Cupin_2"/>
</dbReference>
<proteinExistence type="predicted"/>
<reference evidence="2 3" key="1">
    <citation type="submission" date="2020-08" db="EMBL/GenBank/DDBJ databases">
        <title>Genomic Encyclopedia of Type Strains, Phase III (KMG-III): the genomes of soil and plant-associated and newly described type strains.</title>
        <authorList>
            <person name="Whitman W."/>
        </authorList>
    </citation>
    <scope>NUCLEOTIDE SEQUENCE [LARGE SCALE GENOMIC DNA]</scope>
    <source>
        <strain evidence="2 3">CECT 8960</strain>
    </source>
</reference>
<evidence type="ECO:0000313" key="2">
    <source>
        <dbReference type="EMBL" id="MBB4908427.1"/>
    </source>
</evidence>
<dbReference type="EMBL" id="JACHJQ010000005">
    <property type="protein sequence ID" value="MBB4908427.1"/>
    <property type="molecule type" value="Genomic_DNA"/>
</dbReference>
<dbReference type="SUPFAM" id="SSF51182">
    <property type="entry name" value="RmlC-like cupins"/>
    <property type="match status" value="1"/>
</dbReference>
<sequence length="243" mass="26215">MSTIETIRFKLRDGVGESEFRRLNHEVETGYMALRPGFVSRETALSSDGEWFVSVHWATAGDAKATVDAFFSAPETQAFLAAVDIPTVSSGSYQLVEPDTKGPEMQIVKMADLPSVRLDGEIMARIFDGSKHGDGITVSAFIVDLPPGAGPKRHVHPYEEVFVTLNGRVELEADGTVRTTGPDEVCVVPAHIPHTFTNVGTDRAVMVNIHANPSVITDFVDGGPERVGYEFNHAEGAGPPPRG</sequence>
<keyword evidence="3" id="KW-1185">Reference proteome</keyword>
<keyword evidence="2" id="KW-0560">Oxidoreductase</keyword>
<evidence type="ECO:0000259" key="1">
    <source>
        <dbReference type="Pfam" id="PF07883"/>
    </source>
</evidence>
<evidence type="ECO:0000313" key="3">
    <source>
        <dbReference type="Proteomes" id="UP000520767"/>
    </source>
</evidence>
<dbReference type="SUPFAM" id="SSF54909">
    <property type="entry name" value="Dimeric alpha+beta barrel"/>
    <property type="match status" value="1"/>
</dbReference>
<dbReference type="Gene3D" id="2.60.120.10">
    <property type="entry name" value="Jelly Rolls"/>
    <property type="match status" value="1"/>
</dbReference>
<feature type="domain" description="Cupin type-2" evidence="1">
    <location>
        <begin position="142"/>
        <end position="209"/>
    </location>
</feature>
<dbReference type="InterPro" id="IPR014710">
    <property type="entry name" value="RmlC-like_jellyroll"/>
</dbReference>